<accession>A0A914WS53</accession>
<sequence>MSPLERLLSLAGLLAAAIVADALDCFRSYGHCHNALWCYKETKTAGVATAIVRGCDERCRMEFATPGCLDHLHEGHQYRTCCCNDKDFCNSARSAQQPPSFVAILVLPAIIIICTHVHQLRYIYDLYVNLSRRLAYIQWLS</sequence>
<name>A0A914WS53_9BILA</name>
<keyword evidence="2" id="KW-1185">Reference proteome</keyword>
<evidence type="ECO:0000313" key="3">
    <source>
        <dbReference type="WBParaSite" id="PSAMB.scaffold519size48217.g6534.t1"/>
    </source>
</evidence>
<organism evidence="2 3">
    <name type="scientific">Plectus sambesii</name>
    <dbReference type="NCBI Taxonomy" id="2011161"/>
    <lineage>
        <taxon>Eukaryota</taxon>
        <taxon>Metazoa</taxon>
        <taxon>Ecdysozoa</taxon>
        <taxon>Nematoda</taxon>
        <taxon>Chromadorea</taxon>
        <taxon>Plectida</taxon>
        <taxon>Plectina</taxon>
        <taxon>Plectoidea</taxon>
        <taxon>Plectidae</taxon>
        <taxon>Plectus</taxon>
    </lineage>
</organism>
<dbReference type="Proteomes" id="UP000887566">
    <property type="component" value="Unplaced"/>
</dbReference>
<feature type="chain" id="PRO_5037139177" evidence="1">
    <location>
        <begin position="23"/>
        <end position="141"/>
    </location>
</feature>
<dbReference type="WBParaSite" id="PSAMB.scaffold519size48217.g6534.t1">
    <property type="protein sequence ID" value="PSAMB.scaffold519size48217.g6534.t1"/>
    <property type="gene ID" value="PSAMB.scaffold519size48217.g6534"/>
</dbReference>
<evidence type="ECO:0000256" key="1">
    <source>
        <dbReference type="SAM" id="SignalP"/>
    </source>
</evidence>
<dbReference type="AlphaFoldDB" id="A0A914WS53"/>
<keyword evidence="1" id="KW-0732">Signal</keyword>
<protein>
    <submittedName>
        <fullName evidence="3">Uncharacterized protein</fullName>
    </submittedName>
</protein>
<reference evidence="3" key="1">
    <citation type="submission" date="2022-11" db="UniProtKB">
        <authorList>
            <consortium name="WormBaseParasite"/>
        </authorList>
    </citation>
    <scope>IDENTIFICATION</scope>
</reference>
<feature type="signal peptide" evidence="1">
    <location>
        <begin position="1"/>
        <end position="22"/>
    </location>
</feature>
<evidence type="ECO:0000313" key="2">
    <source>
        <dbReference type="Proteomes" id="UP000887566"/>
    </source>
</evidence>
<proteinExistence type="predicted"/>